<protein>
    <recommendedName>
        <fullName evidence="1">Pyrrolo-quinoline quinone repeat domain-containing protein</fullName>
    </recommendedName>
</protein>
<accession>A0ABP5MLA9</accession>
<dbReference type="Proteomes" id="UP001501599">
    <property type="component" value="Unassembled WGS sequence"/>
</dbReference>
<name>A0ABP5MLA9_9MICO</name>
<dbReference type="InterPro" id="IPR011047">
    <property type="entry name" value="Quinoprotein_ADH-like_sf"/>
</dbReference>
<dbReference type="PROSITE" id="PS51318">
    <property type="entry name" value="TAT"/>
    <property type="match status" value="1"/>
</dbReference>
<dbReference type="EMBL" id="BAAAQT010000008">
    <property type="protein sequence ID" value="GAA2175371.1"/>
    <property type="molecule type" value="Genomic_DNA"/>
</dbReference>
<reference evidence="3" key="1">
    <citation type="journal article" date="2019" name="Int. J. Syst. Evol. Microbiol.">
        <title>The Global Catalogue of Microorganisms (GCM) 10K type strain sequencing project: providing services to taxonomists for standard genome sequencing and annotation.</title>
        <authorList>
            <consortium name="The Broad Institute Genomics Platform"/>
            <consortium name="The Broad Institute Genome Sequencing Center for Infectious Disease"/>
            <person name="Wu L."/>
            <person name="Ma J."/>
        </authorList>
    </citation>
    <scope>NUCLEOTIDE SEQUENCE [LARGE SCALE GENOMIC DNA]</scope>
    <source>
        <strain evidence="3">JCM 16026</strain>
    </source>
</reference>
<gene>
    <name evidence="2" type="ORF">GCM10009846_24980</name>
</gene>
<organism evidence="2 3">
    <name type="scientific">Agrococcus versicolor</name>
    <dbReference type="NCBI Taxonomy" id="501482"/>
    <lineage>
        <taxon>Bacteria</taxon>
        <taxon>Bacillati</taxon>
        <taxon>Actinomycetota</taxon>
        <taxon>Actinomycetes</taxon>
        <taxon>Micrococcales</taxon>
        <taxon>Microbacteriaceae</taxon>
        <taxon>Agrococcus</taxon>
    </lineage>
</organism>
<comment type="caution">
    <text evidence="2">The sequence shown here is derived from an EMBL/GenBank/DDBJ whole genome shotgun (WGS) entry which is preliminary data.</text>
</comment>
<sequence length="454" mass="46208">MTAMHALDRRTLLTGSAGLLGLGLLTLAGCASGDPAASPSPSASGPDPIDDALPDLTLTRLFGQKVTPSTAFYSMALAGDRVIVYDDTDTIEGRLLALDATTGATAWSFADVEPAVVALGIGATSFAPSTLVTAGADGDAVLLSTTYQNPCPGGAAICSNASTEATAGLGVVAVDLAGGGIRWHAIVVPSLDRSDPASTLANDSAVEPIGGTETVVVVRAGLAGLVVLPGGEAPEREEQARTIGLAAADGSVLWERPGLVVSSVTDVVVAMRREAGVVVDVVLDPDTGEELWQVESGLRVLEAGAGILAIGDQEAGRVLLVDSTTGEELATVSEGAPGDAALTTDVRIGTDVDGGPLAAWGREMLDVDVDDPSWRQWSWAGDEARPGIERSQEILLLSRIDAGYAWHSAGSTAVVACDRSGAARSERVLGTMRGIGAGRLLVESSVGFDLYEVA</sequence>
<evidence type="ECO:0000313" key="3">
    <source>
        <dbReference type="Proteomes" id="UP001501599"/>
    </source>
</evidence>
<dbReference type="SUPFAM" id="SSF50998">
    <property type="entry name" value="Quinoprotein alcohol dehydrogenase-like"/>
    <property type="match status" value="1"/>
</dbReference>
<proteinExistence type="predicted"/>
<feature type="domain" description="Pyrrolo-quinoline quinone repeat" evidence="1">
    <location>
        <begin position="71"/>
        <end position="217"/>
    </location>
</feature>
<evidence type="ECO:0000259" key="1">
    <source>
        <dbReference type="Pfam" id="PF13360"/>
    </source>
</evidence>
<dbReference type="InterPro" id="IPR006311">
    <property type="entry name" value="TAT_signal"/>
</dbReference>
<evidence type="ECO:0000313" key="2">
    <source>
        <dbReference type="EMBL" id="GAA2175371.1"/>
    </source>
</evidence>
<dbReference type="Gene3D" id="2.130.10.10">
    <property type="entry name" value="YVTN repeat-like/Quinoprotein amine dehydrogenase"/>
    <property type="match status" value="1"/>
</dbReference>
<dbReference type="InterPro" id="IPR015943">
    <property type="entry name" value="WD40/YVTN_repeat-like_dom_sf"/>
</dbReference>
<dbReference type="InterPro" id="IPR002372">
    <property type="entry name" value="PQQ_rpt_dom"/>
</dbReference>
<dbReference type="Pfam" id="PF13360">
    <property type="entry name" value="PQQ_2"/>
    <property type="match status" value="1"/>
</dbReference>
<keyword evidence="3" id="KW-1185">Reference proteome</keyword>